<dbReference type="EMBL" id="CYKH01000472">
    <property type="protein sequence ID" value="CUF98093.1"/>
    <property type="molecule type" value="Genomic_DNA"/>
</dbReference>
<feature type="transmembrane region" description="Helical" evidence="5">
    <location>
        <begin position="6"/>
        <end position="27"/>
    </location>
</feature>
<reference evidence="7" key="1">
    <citation type="submission" date="2015-09" db="EMBL/GenBank/DDBJ databases">
        <authorList>
            <consortium name="Pathogen Informatics"/>
        </authorList>
    </citation>
    <scope>NUCLEOTIDE SEQUENCE [LARGE SCALE GENOMIC DNA]</scope>
    <source>
        <strain evidence="7">Lake Konstanz</strain>
    </source>
</reference>
<dbReference type="AlphaFoldDB" id="A0A0S4IUN5"/>
<evidence type="ECO:0000313" key="7">
    <source>
        <dbReference type="Proteomes" id="UP000051952"/>
    </source>
</evidence>
<dbReference type="GO" id="GO:0016020">
    <property type="term" value="C:membrane"/>
    <property type="evidence" value="ECO:0007669"/>
    <property type="project" value="UniProtKB-SubCell"/>
</dbReference>
<dbReference type="OMA" id="MIVWISG"/>
<evidence type="ECO:0000256" key="1">
    <source>
        <dbReference type="ARBA" id="ARBA00004141"/>
    </source>
</evidence>
<sequence length="532" mass="57008">MGERGVVALNPTLTVVALLVMMVILMIPENVNAERSGGNACSFENQRVECGKLSCDPILKRCVPCTNSSQCHEAVMVCSSSGECEVGSLSETFSRNAFLALIFTILICAVAVVAGLGGGGILVPMFAALIEMPLIAAVGLSQAAICGQSAFNMIYQVTKTMPTQTPNEVRPLINYQYLAILLPLSLIGTLLGSLGGRVVPDWLRLALLFLLLTSVLHRVIEKAKRQYMQDASTSSGSRIAEVVKLTSTRVVVHASPDDANPNEDDGEGGDGIRQGVASELANINFVNESASLVLADSFDGPLTIRSSRREMALLAIGFVVLLVCNIVRSSMTVCGSVDHALLFIIPISVLVGLWWLGKEMAAMTLTNVQSGFLSPDHMTFQWNDRTMTWFPFAAIIAGAGTALLGNGGGLVLSFVLFEAELTPEEASATSGFANLLIASESALLMLFQGQLVPDYATMYFVCGVVSTILGQSGFMAYIRWSKKRFLIVTSLACIIGGSLLMLLSYGLFEVIEQVKRHDGSLWAFGHICNARR</sequence>
<feature type="transmembrane region" description="Helical" evidence="5">
    <location>
        <begin position="459"/>
        <end position="480"/>
    </location>
</feature>
<dbReference type="Pfam" id="PF01925">
    <property type="entry name" value="TauE"/>
    <property type="match status" value="1"/>
</dbReference>
<feature type="transmembrane region" description="Helical" evidence="5">
    <location>
        <begin position="134"/>
        <end position="155"/>
    </location>
</feature>
<feature type="transmembrane region" description="Helical" evidence="5">
    <location>
        <begin position="340"/>
        <end position="357"/>
    </location>
</feature>
<evidence type="ECO:0000256" key="2">
    <source>
        <dbReference type="ARBA" id="ARBA00022692"/>
    </source>
</evidence>
<accession>A0A0S4IUN5</accession>
<dbReference type="PANTHER" id="PTHR14255">
    <property type="entry name" value="CEREBLON"/>
    <property type="match status" value="1"/>
</dbReference>
<feature type="transmembrane region" description="Helical" evidence="5">
    <location>
        <begin position="311"/>
        <end position="328"/>
    </location>
</feature>
<dbReference type="GO" id="GO:0016567">
    <property type="term" value="P:protein ubiquitination"/>
    <property type="evidence" value="ECO:0007669"/>
    <property type="project" value="TreeGrafter"/>
</dbReference>
<keyword evidence="3 5" id="KW-1133">Transmembrane helix</keyword>
<dbReference type="OrthoDB" id="434519at2759"/>
<keyword evidence="2 5" id="KW-0812">Transmembrane</keyword>
<keyword evidence="4 5" id="KW-0472">Membrane</keyword>
<feature type="transmembrane region" description="Helical" evidence="5">
    <location>
        <begin position="202"/>
        <end position="220"/>
    </location>
</feature>
<comment type="subcellular location">
    <subcellularLocation>
        <location evidence="1">Membrane</location>
        <topology evidence="1">Multi-pass membrane protein</topology>
    </subcellularLocation>
</comment>
<dbReference type="VEuPathDB" id="TriTrypDB:BSAL_68415"/>
<feature type="transmembrane region" description="Helical" evidence="5">
    <location>
        <begin position="175"/>
        <end position="196"/>
    </location>
</feature>
<dbReference type="InterPro" id="IPR002781">
    <property type="entry name" value="TM_pro_TauE-like"/>
</dbReference>
<evidence type="ECO:0000256" key="5">
    <source>
        <dbReference type="SAM" id="Phobius"/>
    </source>
</evidence>
<feature type="transmembrane region" description="Helical" evidence="5">
    <location>
        <begin position="389"/>
        <end position="416"/>
    </location>
</feature>
<organism evidence="6 7">
    <name type="scientific">Bodo saltans</name>
    <name type="common">Flagellated protozoan</name>
    <dbReference type="NCBI Taxonomy" id="75058"/>
    <lineage>
        <taxon>Eukaryota</taxon>
        <taxon>Discoba</taxon>
        <taxon>Euglenozoa</taxon>
        <taxon>Kinetoplastea</taxon>
        <taxon>Metakinetoplastina</taxon>
        <taxon>Eubodonida</taxon>
        <taxon>Bodonidae</taxon>
        <taxon>Bodo</taxon>
    </lineage>
</organism>
<gene>
    <name evidence="6" type="ORF">BSAL_68415</name>
</gene>
<feature type="transmembrane region" description="Helical" evidence="5">
    <location>
        <begin position="486"/>
        <end position="508"/>
    </location>
</feature>
<dbReference type="PANTHER" id="PTHR14255:SF3">
    <property type="entry name" value="SULFITE EXPORTER TAUE_SAFE FAMILY PROTEIN 5-RELATED"/>
    <property type="match status" value="1"/>
</dbReference>
<name>A0A0S4IUN5_BODSA</name>
<evidence type="ECO:0000256" key="4">
    <source>
        <dbReference type="ARBA" id="ARBA00023136"/>
    </source>
</evidence>
<evidence type="ECO:0000256" key="3">
    <source>
        <dbReference type="ARBA" id="ARBA00022989"/>
    </source>
</evidence>
<dbReference type="Proteomes" id="UP000051952">
    <property type="component" value="Unassembled WGS sequence"/>
</dbReference>
<evidence type="ECO:0000313" key="6">
    <source>
        <dbReference type="EMBL" id="CUF98093.1"/>
    </source>
</evidence>
<feature type="transmembrane region" description="Helical" evidence="5">
    <location>
        <begin position="98"/>
        <end position="122"/>
    </location>
</feature>
<proteinExistence type="predicted"/>
<dbReference type="GO" id="GO:0031464">
    <property type="term" value="C:Cul4A-RING E3 ubiquitin ligase complex"/>
    <property type="evidence" value="ECO:0007669"/>
    <property type="project" value="TreeGrafter"/>
</dbReference>
<keyword evidence="7" id="KW-1185">Reference proteome</keyword>
<protein>
    <submittedName>
        <fullName evidence="6">Sulfite exporter TauE/SafE, putative</fullName>
    </submittedName>
</protein>